<feature type="domain" description="RRM" evidence="10">
    <location>
        <begin position="115"/>
        <end position="189"/>
    </location>
</feature>
<evidence type="ECO:0000256" key="3">
    <source>
        <dbReference type="ARBA" id="ARBA00022664"/>
    </source>
</evidence>
<dbReference type="Pfam" id="PF00076">
    <property type="entry name" value="RRM_1"/>
    <property type="match status" value="2"/>
</dbReference>
<accession>A0A7R9D9U4</accession>
<gene>
    <name evidence="11" type="ORF">TPSB3V08_LOCUS7555</name>
</gene>
<sequence>MSSRGNECRIYVGNLPPDIRTKDIQDLFYKFGKVSFVDLKNRRGPPFAFVEFEDSRDAEDAVHARDGYDYDGYRLRVEFPRGGGPGGFRGGTRGGATGSDRGSRGRGPPARRSQYRVLVTGLPPSGSWQDLKDHMREAGDVCFADVFKDGTGVVEFLRYEDMKYAVKKLDDSRFRSHEGEVTYVRVKEDYMGGGSGGGGRSSARSRSRSYSPRRRGSPTYSPVRRSYSNSRSRSRTPSYN</sequence>
<evidence type="ECO:0000256" key="4">
    <source>
        <dbReference type="ARBA" id="ARBA00022737"/>
    </source>
</evidence>
<evidence type="ECO:0000259" key="10">
    <source>
        <dbReference type="PROSITE" id="PS50102"/>
    </source>
</evidence>
<dbReference type="GO" id="GO:0003729">
    <property type="term" value="F:mRNA binding"/>
    <property type="evidence" value="ECO:0007669"/>
    <property type="project" value="TreeGrafter"/>
</dbReference>
<dbReference type="FunFam" id="3.30.70.330:FF:000507">
    <property type="entry name" value="serine/arginine-rich splicing factor 1B"/>
    <property type="match status" value="1"/>
</dbReference>
<feature type="compositionally biased region" description="Gly residues" evidence="9">
    <location>
        <begin position="81"/>
        <end position="97"/>
    </location>
</feature>
<dbReference type="Gene3D" id="3.30.70.330">
    <property type="match status" value="2"/>
</dbReference>
<dbReference type="PANTHER" id="PTHR23003">
    <property type="entry name" value="RNA RECOGNITION MOTIF RRM DOMAIN CONTAINING PROTEIN"/>
    <property type="match status" value="1"/>
</dbReference>
<proteinExistence type="inferred from homology"/>
<feature type="region of interest" description="Disordered" evidence="9">
    <location>
        <begin position="189"/>
        <end position="240"/>
    </location>
</feature>
<comment type="subcellular location">
    <subcellularLocation>
        <location evidence="1">Nucleus</location>
    </subcellularLocation>
</comment>
<evidence type="ECO:0000256" key="1">
    <source>
        <dbReference type="ARBA" id="ARBA00004123"/>
    </source>
</evidence>
<dbReference type="PROSITE" id="PS50102">
    <property type="entry name" value="RRM"/>
    <property type="match status" value="2"/>
</dbReference>
<dbReference type="AlphaFoldDB" id="A0A7R9D9U4"/>
<evidence type="ECO:0000256" key="2">
    <source>
        <dbReference type="ARBA" id="ARBA00010269"/>
    </source>
</evidence>
<evidence type="ECO:0000256" key="5">
    <source>
        <dbReference type="ARBA" id="ARBA00022884"/>
    </source>
</evidence>
<evidence type="ECO:0000313" key="11">
    <source>
        <dbReference type="EMBL" id="CAD7410811.1"/>
    </source>
</evidence>
<dbReference type="GO" id="GO:0008380">
    <property type="term" value="P:RNA splicing"/>
    <property type="evidence" value="ECO:0007669"/>
    <property type="project" value="UniProtKB-KW"/>
</dbReference>
<dbReference type="InterPro" id="IPR000504">
    <property type="entry name" value="RRM_dom"/>
</dbReference>
<dbReference type="FunFam" id="3.30.70.330:FF:000053">
    <property type="entry name" value="Serine/arginine-rich splicing factor 1"/>
    <property type="match status" value="1"/>
</dbReference>
<dbReference type="GO" id="GO:0005634">
    <property type="term" value="C:nucleus"/>
    <property type="evidence" value="ECO:0007669"/>
    <property type="project" value="UniProtKB-SubCell"/>
</dbReference>
<dbReference type="InterPro" id="IPR035979">
    <property type="entry name" value="RBD_domain_sf"/>
</dbReference>
<organism evidence="11">
    <name type="scientific">Timema poppense</name>
    <name type="common">Walking stick</name>
    <dbReference type="NCBI Taxonomy" id="170557"/>
    <lineage>
        <taxon>Eukaryota</taxon>
        <taxon>Metazoa</taxon>
        <taxon>Ecdysozoa</taxon>
        <taxon>Arthropoda</taxon>
        <taxon>Hexapoda</taxon>
        <taxon>Insecta</taxon>
        <taxon>Pterygota</taxon>
        <taxon>Neoptera</taxon>
        <taxon>Polyneoptera</taxon>
        <taxon>Phasmatodea</taxon>
        <taxon>Timematodea</taxon>
        <taxon>Timematoidea</taxon>
        <taxon>Timematidae</taxon>
        <taxon>Timema</taxon>
    </lineage>
</organism>
<feature type="compositionally biased region" description="Basic residues" evidence="9">
    <location>
        <begin position="203"/>
        <end position="216"/>
    </location>
</feature>
<keyword evidence="5 8" id="KW-0694">RNA-binding</keyword>
<feature type="compositionally biased region" description="Low complexity" evidence="9">
    <location>
        <begin position="221"/>
        <end position="240"/>
    </location>
</feature>
<dbReference type="GO" id="GO:0005737">
    <property type="term" value="C:cytoplasm"/>
    <property type="evidence" value="ECO:0007669"/>
    <property type="project" value="TreeGrafter"/>
</dbReference>
<keyword evidence="6" id="KW-0508">mRNA splicing</keyword>
<dbReference type="CDD" id="cd12601">
    <property type="entry name" value="RRM2_SRSF1_like"/>
    <property type="match status" value="1"/>
</dbReference>
<dbReference type="InterPro" id="IPR050374">
    <property type="entry name" value="RRT5_SRSF_SR"/>
</dbReference>
<keyword evidence="4" id="KW-0677">Repeat</keyword>
<evidence type="ECO:0000256" key="7">
    <source>
        <dbReference type="ARBA" id="ARBA00023242"/>
    </source>
</evidence>
<evidence type="ECO:0000256" key="9">
    <source>
        <dbReference type="SAM" id="MobiDB-lite"/>
    </source>
</evidence>
<dbReference type="SUPFAM" id="SSF54928">
    <property type="entry name" value="RNA-binding domain, RBD"/>
    <property type="match status" value="1"/>
</dbReference>
<evidence type="ECO:0000256" key="8">
    <source>
        <dbReference type="PROSITE-ProRule" id="PRU00176"/>
    </source>
</evidence>
<dbReference type="EMBL" id="OD005000">
    <property type="protein sequence ID" value="CAD7410811.1"/>
    <property type="molecule type" value="Genomic_DNA"/>
</dbReference>
<keyword evidence="3" id="KW-0507">mRNA processing</keyword>
<name>A0A7R9D9U4_TIMPO</name>
<reference evidence="11" key="1">
    <citation type="submission" date="2020-11" db="EMBL/GenBank/DDBJ databases">
        <authorList>
            <person name="Tran Van P."/>
        </authorList>
    </citation>
    <scope>NUCLEOTIDE SEQUENCE</scope>
</reference>
<evidence type="ECO:0000256" key="6">
    <source>
        <dbReference type="ARBA" id="ARBA00023187"/>
    </source>
</evidence>
<dbReference type="SMART" id="SM00360">
    <property type="entry name" value="RRM"/>
    <property type="match status" value="2"/>
</dbReference>
<feature type="compositionally biased region" description="Gly residues" evidence="9">
    <location>
        <begin position="191"/>
        <end position="200"/>
    </location>
</feature>
<keyword evidence="7" id="KW-0539">Nucleus</keyword>
<protein>
    <recommendedName>
        <fullName evidence="10">RRM domain-containing protein</fullName>
    </recommendedName>
</protein>
<dbReference type="InterPro" id="IPR012677">
    <property type="entry name" value="Nucleotide-bd_a/b_plait_sf"/>
</dbReference>
<feature type="domain" description="RRM" evidence="10">
    <location>
        <begin position="8"/>
        <end position="82"/>
    </location>
</feature>
<feature type="region of interest" description="Disordered" evidence="9">
    <location>
        <begin position="81"/>
        <end position="112"/>
    </location>
</feature>
<comment type="similarity">
    <text evidence="2">Belongs to the splicing factor SR family.</text>
</comment>
<dbReference type="GO" id="GO:0006397">
    <property type="term" value="P:mRNA processing"/>
    <property type="evidence" value="ECO:0007669"/>
    <property type="project" value="UniProtKB-KW"/>
</dbReference>
<dbReference type="PANTHER" id="PTHR23003:SF62">
    <property type="entry name" value="SERINE_ARGININE (SR)-TYPE SHUTTLING MRNA BINDING PROTEIN NPL3"/>
    <property type="match status" value="1"/>
</dbReference>